<evidence type="ECO:0000256" key="1">
    <source>
        <dbReference type="SAM" id="MobiDB-lite"/>
    </source>
</evidence>
<dbReference type="HOGENOM" id="CLU_096158_0_0_1"/>
<feature type="compositionally biased region" description="Basic and acidic residues" evidence="1">
    <location>
        <begin position="138"/>
        <end position="153"/>
    </location>
</feature>
<dbReference type="EMBL" id="AGUE01000142">
    <property type="protein sequence ID" value="EHK98600.1"/>
    <property type="molecule type" value="Genomic_DNA"/>
</dbReference>
<reference evidence="2 3" key="1">
    <citation type="journal article" date="2012" name="Eukaryot. Cell">
        <title>Genome sequence of the fungus Glarea lozoyensis: the first genome sequence of a species from the Helotiaceae family.</title>
        <authorList>
            <person name="Youssar L."/>
            <person name="Gruening B.A."/>
            <person name="Erxleben A."/>
            <person name="Guenther S."/>
            <person name="Huettel W."/>
        </authorList>
    </citation>
    <scope>NUCLEOTIDE SEQUENCE [LARGE SCALE GENOMIC DNA]</scope>
    <source>
        <strain evidence="3">ATCC 74030 / MF5533</strain>
    </source>
</reference>
<dbReference type="InParanoid" id="H0ESB1"/>
<dbReference type="AlphaFoldDB" id="H0ESB1"/>
<organism evidence="2 3">
    <name type="scientific">Glarea lozoyensis (strain ATCC 74030 / MF5533)</name>
    <dbReference type="NCBI Taxonomy" id="1104152"/>
    <lineage>
        <taxon>Eukaryota</taxon>
        <taxon>Fungi</taxon>
        <taxon>Dikarya</taxon>
        <taxon>Ascomycota</taxon>
        <taxon>Pezizomycotina</taxon>
        <taxon>Leotiomycetes</taxon>
        <taxon>Helotiales</taxon>
        <taxon>Helotiaceae</taxon>
        <taxon>Glarea</taxon>
    </lineage>
</organism>
<evidence type="ECO:0000313" key="2">
    <source>
        <dbReference type="EMBL" id="EHK98600.1"/>
    </source>
</evidence>
<sequence>MPLFRPVFKPSMALRSFGRGPLRQPEAIRAISSTPALSAQGYGDPDGNPDASNPQEQPGSSDAKQNAEHPGPEPPSVGQNTGAGPTKAGNSKQTPEDASAQSGGSRSKEAKETGSSPTGGEVKNGGKNSGDDGSSSKIRNEMAQEKTHKILSL</sequence>
<feature type="compositionally biased region" description="Polar residues" evidence="1">
    <location>
        <begin position="50"/>
        <end position="64"/>
    </location>
</feature>
<name>H0ESB1_GLAL7</name>
<evidence type="ECO:0000313" key="3">
    <source>
        <dbReference type="Proteomes" id="UP000005446"/>
    </source>
</evidence>
<dbReference type="OrthoDB" id="5334244at2759"/>
<accession>H0ESB1</accession>
<protein>
    <submittedName>
        <fullName evidence="2">Uncharacterized protein</fullName>
    </submittedName>
</protein>
<proteinExistence type="predicted"/>
<comment type="caution">
    <text evidence="2">The sequence shown here is derived from an EMBL/GenBank/DDBJ whole genome shotgun (WGS) entry which is preliminary data.</text>
</comment>
<gene>
    <name evidence="2" type="ORF">M7I_5589</name>
</gene>
<keyword evidence="3" id="KW-1185">Reference proteome</keyword>
<feature type="compositionally biased region" description="Polar residues" evidence="1">
    <location>
        <begin position="77"/>
        <end position="93"/>
    </location>
</feature>
<feature type="region of interest" description="Disordered" evidence="1">
    <location>
        <begin position="15"/>
        <end position="153"/>
    </location>
</feature>
<dbReference type="Proteomes" id="UP000005446">
    <property type="component" value="Unassembled WGS sequence"/>
</dbReference>